<evidence type="ECO:0000313" key="2">
    <source>
        <dbReference type="Proteomes" id="UP000827092"/>
    </source>
</evidence>
<dbReference type="Proteomes" id="UP000827092">
    <property type="component" value="Unassembled WGS sequence"/>
</dbReference>
<dbReference type="AlphaFoldDB" id="A0AAV6UJN1"/>
<gene>
    <name evidence="1" type="ORF">JTE90_005211</name>
</gene>
<protein>
    <submittedName>
        <fullName evidence="1">Uncharacterized protein</fullName>
    </submittedName>
</protein>
<dbReference type="EMBL" id="JAFNEN010000368">
    <property type="protein sequence ID" value="KAG8184597.1"/>
    <property type="molecule type" value="Genomic_DNA"/>
</dbReference>
<reference evidence="1 2" key="1">
    <citation type="journal article" date="2022" name="Nat. Ecol. Evol.">
        <title>A masculinizing supergene underlies an exaggerated male reproductive morph in a spider.</title>
        <authorList>
            <person name="Hendrickx F."/>
            <person name="De Corte Z."/>
            <person name="Sonet G."/>
            <person name="Van Belleghem S.M."/>
            <person name="Kostlbacher S."/>
            <person name="Vangestel C."/>
        </authorList>
    </citation>
    <scope>NUCLEOTIDE SEQUENCE [LARGE SCALE GENOMIC DNA]</scope>
    <source>
        <strain evidence="1">W744_W776</strain>
    </source>
</reference>
<sequence>MAAIAWNKLRRQHGVAPGEPSSLLRSAPPPLCSRAQPRAYFSLSIRMTWLSLMTKRLHAFDRVARLPRTVTVSGATATPLQYTPPTVAVW</sequence>
<accession>A0AAV6UJN1</accession>
<organism evidence="1 2">
    <name type="scientific">Oedothorax gibbosus</name>
    <dbReference type="NCBI Taxonomy" id="931172"/>
    <lineage>
        <taxon>Eukaryota</taxon>
        <taxon>Metazoa</taxon>
        <taxon>Ecdysozoa</taxon>
        <taxon>Arthropoda</taxon>
        <taxon>Chelicerata</taxon>
        <taxon>Arachnida</taxon>
        <taxon>Araneae</taxon>
        <taxon>Araneomorphae</taxon>
        <taxon>Entelegynae</taxon>
        <taxon>Araneoidea</taxon>
        <taxon>Linyphiidae</taxon>
        <taxon>Erigoninae</taxon>
        <taxon>Oedothorax</taxon>
    </lineage>
</organism>
<keyword evidence="2" id="KW-1185">Reference proteome</keyword>
<evidence type="ECO:0000313" key="1">
    <source>
        <dbReference type="EMBL" id="KAG8184597.1"/>
    </source>
</evidence>
<name>A0AAV6UJN1_9ARAC</name>
<comment type="caution">
    <text evidence="1">The sequence shown here is derived from an EMBL/GenBank/DDBJ whole genome shotgun (WGS) entry which is preliminary data.</text>
</comment>
<proteinExistence type="predicted"/>